<evidence type="ECO:0000313" key="4">
    <source>
        <dbReference type="Proteomes" id="UP000030706"/>
    </source>
</evidence>
<accession>A0A074XAP1</accession>
<organism evidence="3 4">
    <name type="scientific">Aureobasidium pullulans EXF-150</name>
    <dbReference type="NCBI Taxonomy" id="1043002"/>
    <lineage>
        <taxon>Eukaryota</taxon>
        <taxon>Fungi</taxon>
        <taxon>Dikarya</taxon>
        <taxon>Ascomycota</taxon>
        <taxon>Pezizomycotina</taxon>
        <taxon>Dothideomycetes</taxon>
        <taxon>Dothideomycetidae</taxon>
        <taxon>Dothideales</taxon>
        <taxon>Saccotheciaceae</taxon>
        <taxon>Aureobasidium</taxon>
    </lineage>
</organism>
<dbReference type="GeneID" id="40752459"/>
<proteinExistence type="predicted"/>
<protein>
    <recommendedName>
        <fullName evidence="2">Rhodanese domain-containing protein</fullName>
    </recommendedName>
</protein>
<feature type="region of interest" description="Disordered" evidence="1">
    <location>
        <begin position="1"/>
        <end position="20"/>
    </location>
</feature>
<dbReference type="AlphaFoldDB" id="A0A074XAP1"/>
<evidence type="ECO:0000313" key="3">
    <source>
        <dbReference type="EMBL" id="KEQ82448.1"/>
    </source>
</evidence>
<dbReference type="EMBL" id="KL584987">
    <property type="protein sequence ID" value="KEQ82448.1"/>
    <property type="molecule type" value="Genomic_DNA"/>
</dbReference>
<reference evidence="3 4" key="1">
    <citation type="journal article" date="2014" name="BMC Genomics">
        <title>Genome sequencing of four Aureobasidium pullulans varieties: biotechnological potential, stress tolerance, and description of new species.</title>
        <authorList>
            <person name="Gostin Ar C."/>
            <person name="Ohm R.A."/>
            <person name="Kogej T."/>
            <person name="Sonjak S."/>
            <person name="Turk M."/>
            <person name="Zajc J."/>
            <person name="Zalar P."/>
            <person name="Grube M."/>
            <person name="Sun H."/>
            <person name="Han J."/>
            <person name="Sharma A."/>
            <person name="Chiniquy J."/>
            <person name="Ngan C.Y."/>
            <person name="Lipzen A."/>
            <person name="Barry K."/>
            <person name="Grigoriev I.V."/>
            <person name="Gunde-Cimerman N."/>
        </authorList>
    </citation>
    <scope>NUCLEOTIDE SEQUENCE [LARGE SCALE GENOMIC DNA]</scope>
    <source>
        <strain evidence="3 4">EXF-150</strain>
    </source>
</reference>
<feature type="domain" description="Rhodanese" evidence="2">
    <location>
        <begin position="171"/>
        <end position="188"/>
    </location>
</feature>
<dbReference type="PROSITE" id="PS50206">
    <property type="entry name" value="RHODANESE_3"/>
    <property type="match status" value="1"/>
</dbReference>
<name>A0A074XAP1_AURPU</name>
<dbReference type="Proteomes" id="UP000030706">
    <property type="component" value="Unassembled WGS sequence"/>
</dbReference>
<dbReference type="HOGENOM" id="CLU_1069512_0_0_1"/>
<keyword evidence="4" id="KW-1185">Reference proteome</keyword>
<sequence>MQCDASRKFRRRSMTPPSSFRISDMTQRLSQCASKPKDLLDASSIRQTNMRIATEKDTVATKPTFPGLPTEIHRLIYEELFSDKKEQRMDHPVLRVSKDIYAMCRPILLSRLQLLITFHSGFEDEQNWGMTLRFIFNNPWTEGDFWSREYERHKLHEKPELIALLSGVRTILIGGWADWTSACYHTEYWSTVQLRSNKSSGQAIVEHCKSILKDQDIPEHDEQMIRRERAVARASEASVCTMELLKEIEDVVCEYGYLNR</sequence>
<dbReference type="InterPro" id="IPR001763">
    <property type="entry name" value="Rhodanese-like_dom"/>
</dbReference>
<evidence type="ECO:0000259" key="2">
    <source>
        <dbReference type="PROSITE" id="PS50206"/>
    </source>
</evidence>
<evidence type="ECO:0000256" key="1">
    <source>
        <dbReference type="SAM" id="MobiDB-lite"/>
    </source>
</evidence>
<dbReference type="RefSeq" id="XP_029758635.1">
    <property type="nucleotide sequence ID" value="XM_029910153.1"/>
</dbReference>
<gene>
    <name evidence="3" type="ORF">M438DRAFT_52266</name>
</gene>